<evidence type="ECO:0000313" key="2">
    <source>
        <dbReference type="Proteomes" id="UP000321940"/>
    </source>
</evidence>
<organism evidence="1 2">
    <name type="scientific">Bartonella kosoyi</name>
    <dbReference type="NCBI Taxonomy" id="2133959"/>
    <lineage>
        <taxon>Bacteria</taxon>
        <taxon>Pseudomonadati</taxon>
        <taxon>Pseudomonadota</taxon>
        <taxon>Alphaproteobacteria</taxon>
        <taxon>Hyphomicrobiales</taxon>
        <taxon>Bartonellaceae</taxon>
        <taxon>Bartonella</taxon>
    </lineage>
</organism>
<dbReference type="RefSeq" id="WP_120101941.1">
    <property type="nucleotide sequence ID" value="NZ_CP031843.2"/>
</dbReference>
<dbReference type="Pfam" id="PF10109">
    <property type="entry name" value="Phage_TAC_7"/>
    <property type="match status" value="1"/>
</dbReference>
<dbReference type="InterPro" id="IPR019289">
    <property type="entry name" value="Phage_tail_E/E"/>
</dbReference>
<accession>A0A5B9CYR7</accession>
<reference evidence="1 2" key="1">
    <citation type="journal article" date="2020" name="Int. J. Syst. Evol. Microbiol.">
        <title>Bartonella kosoyi sp. nov. and Bartonella krasnovii sp. nov., two novel species closely related to the zoonotic Bartonella elizabethae, isolated from black rats and wild desert rodent-fleas.</title>
        <authorList>
            <person name="Gutierrez R."/>
            <person name="Shalit T."/>
            <person name="Markus B."/>
            <person name="Yuan C."/>
            <person name="Nachum-Biala Y."/>
            <person name="Elad D."/>
            <person name="Harrus S."/>
        </authorList>
    </citation>
    <scope>NUCLEOTIDE SEQUENCE [LARGE SCALE GENOMIC DNA]</scope>
    <source>
        <strain evidence="1 2">Tel Aviv</strain>
    </source>
</reference>
<sequence>MCRREITHIPLLIPLTVKGQTYTEISLRRAKIKDLRAISKKKGIKQTIEMISCLSEWSYDMINKLDKRDFSNIKDILDSSVKEALDKIISISNNIKMALKNPFTNYIENFTRTIKSIQIHIEKIMNVCLFYNTILEKCKNSVYKDIFETQNIKNTKEEIFSDYTPIIAHNPSNTLLQMNIINYGTFVQNSPSKHMHITYHPKTEDKIKKQTLDIILKLLDIASKILNLPSWCWEFLLKKLK</sequence>
<dbReference type="KEGG" id="bky:D1093_08350"/>
<dbReference type="Proteomes" id="UP000321940">
    <property type="component" value="Chromosome"/>
</dbReference>
<keyword evidence="2" id="KW-1185">Reference proteome</keyword>
<protein>
    <submittedName>
        <fullName evidence="1">Phage tail assembly protein</fullName>
    </submittedName>
</protein>
<proteinExistence type="predicted"/>
<dbReference type="EMBL" id="CP031843">
    <property type="protein sequence ID" value="QEE09606.1"/>
    <property type="molecule type" value="Genomic_DNA"/>
</dbReference>
<name>A0A5B9CYR7_9HYPH</name>
<evidence type="ECO:0000313" key="1">
    <source>
        <dbReference type="EMBL" id="QEE09606.1"/>
    </source>
</evidence>
<dbReference type="AlphaFoldDB" id="A0A5B9CYR7"/>
<gene>
    <name evidence="1" type="ORF">D1093_08350</name>
</gene>